<feature type="region of interest" description="Disordered" evidence="1">
    <location>
        <begin position="139"/>
        <end position="159"/>
    </location>
</feature>
<evidence type="ECO:0000256" key="1">
    <source>
        <dbReference type="SAM" id="MobiDB-lite"/>
    </source>
</evidence>
<gene>
    <name evidence="2" type="ORF">LPJ61_005307</name>
</gene>
<accession>A0A9W7Y7V6</accession>
<dbReference type="Proteomes" id="UP001143981">
    <property type="component" value="Unassembled WGS sequence"/>
</dbReference>
<keyword evidence="3" id="KW-1185">Reference proteome</keyword>
<feature type="compositionally biased region" description="Basic residues" evidence="1">
    <location>
        <begin position="149"/>
        <end position="159"/>
    </location>
</feature>
<proteinExistence type="predicted"/>
<dbReference type="AlphaFoldDB" id="A0A9W7Y7V6"/>
<evidence type="ECO:0008006" key="4">
    <source>
        <dbReference type="Google" id="ProtNLM"/>
    </source>
</evidence>
<dbReference type="EMBL" id="JANBOI010001661">
    <property type="protein sequence ID" value="KAJ1726267.1"/>
    <property type="molecule type" value="Genomic_DNA"/>
</dbReference>
<protein>
    <recommendedName>
        <fullName evidence="4">PAS domain-containing protein</fullName>
    </recommendedName>
</protein>
<dbReference type="OrthoDB" id="5575849at2759"/>
<comment type="caution">
    <text evidence="2">The sequence shown here is derived from an EMBL/GenBank/DDBJ whole genome shotgun (WGS) entry which is preliminary data.</text>
</comment>
<evidence type="ECO:0000313" key="3">
    <source>
        <dbReference type="Proteomes" id="UP001143981"/>
    </source>
</evidence>
<reference evidence="2" key="1">
    <citation type="submission" date="2022-07" db="EMBL/GenBank/DDBJ databases">
        <title>Phylogenomic reconstructions and comparative analyses of Kickxellomycotina fungi.</title>
        <authorList>
            <person name="Reynolds N.K."/>
            <person name="Stajich J.E."/>
            <person name="Barry K."/>
            <person name="Grigoriev I.V."/>
            <person name="Crous P."/>
            <person name="Smith M.E."/>
        </authorList>
    </citation>
    <scope>NUCLEOTIDE SEQUENCE</scope>
    <source>
        <strain evidence="2">BCRC 34381</strain>
    </source>
</reference>
<sequence>MPQPEPPKRPTYIGIHARDSGSQLLYVSSGVREALGFTPAQMLSLPAETFVADSHGDYMRIYDEKANEGADNGDDDANAYLMYLNVKRADGSAVLHRIITFKCDNCILAIAQALPEVPFRNKRELQVQMLDGAKRQVNVTREKEAQGERRRRNASTRAHRSPLYCSRDRVAKAAFVLENPDAVSTPTAQCGNRNQGPLTVFVTGTISHIIEADPSDVMRYPFLKLVAPEDVVHAGRYFERL</sequence>
<feature type="non-terminal residue" evidence="2">
    <location>
        <position position="241"/>
    </location>
</feature>
<name>A0A9W7Y7V6_9FUNG</name>
<evidence type="ECO:0000313" key="2">
    <source>
        <dbReference type="EMBL" id="KAJ1726267.1"/>
    </source>
</evidence>
<organism evidence="2 3">
    <name type="scientific">Coemansia biformis</name>
    <dbReference type="NCBI Taxonomy" id="1286918"/>
    <lineage>
        <taxon>Eukaryota</taxon>
        <taxon>Fungi</taxon>
        <taxon>Fungi incertae sedis</taxon>
        <taxon>Zoopagomycota</taxon>
        <taxon>Kickxellomycotina</taxon>
        <taxon>Kickxellomycetes</taxon>
        <taxon>Kickxellales</taxon>
        <taxon>Kickxellaceae</taxon>
        <taxon>Coemansia</taxon>
    </lineage>
</organism>